<evidence type="ECO:0000256" key="1">
    <source>
        <dbReference type="ARBA" id="ARBA00006484"/>
    </source>
</evidence>
<dbReference type="GO" id="GO:0016491">
    <property type="term" value="F:oxidoreductase activity"/>
    <property type="evidence" value="ECO:0007669"/>
    <property type="project" value="UniProtKB-KW"/>
</dbReference>
<dbReference type="PRINTS" id="PR00081">
    <property type="entry name" value="GDHRDH"/>
</dbReference>
<dbReference type="Proteomes" id="UP000663874">
    <property type="component" value="Unassembled WGS sequence"/>
</dbReference>
<dbReference type="InterPro" id="IPR036291">
    <property type="entry name" value="NAD(P)-bd_dom_sf"/>
</dbReference>
<accession>A0A818PTN1</accession>
<organism evidence="3 4">
    <name type="scientific">Rotaria sordida</name>
    <dbReference type="NCBI Taxonomy" id="392033"/>
    <lineage>
        <taxon>Eukaryota</taxon>
        <taxon>Metazoa</taxon>
        <taxon>Spiralia</taxon>
        <taxon>Gnathifera</taxon>
        <taxon>Rotifera</taxon>
        <taxon>Eurotatoria</taxon>
        <taxon>Bdelloidea</taxon>
        <taxon>Philodinida</taxon>
        <taxon>Philodinidae</taxon>
        <taxon>Rotaria</taxon>
    </lineage>
</organism>
<dbReference type="Pfam" id="PF13561">
    <property type="entry name" value="adh_short_C2"/>
    <property type="match status" value="2"/>
</dbReference>
<dbReference type="AlphaFoldDB" id="A0A818PTN1"/>
<comment type="caution">
    <text evidence="3">The sequence shown here is derived from an EMBL/GenBank/DDBJ whole genome shotgun (WGS) entry which is preliminary data.</text>
</comment>
<name>A0A818PTN1_9BILA</name>
<dbReference type="InterPro" id="IPR002347">
    <property type="entry name" value="SDR_fam"/>
</dbReference>
<dbReference type="InterPro" id="IPR020904">
    <property type="entry name" value="Sc_DH/Rdtase_CS"/>
</dbReference>
<dbReference type="PROSITE" id="PS00061">
    <property type="entry name" value="ADH_SHORT"/>
    <property type="match status" value="2"/>
</dbReference>
<dbReference type="Gene3D" id="3.40.50.720">
    <property type="entry name" value="NAD(P)-binding Rossmann-like Domain"/>
    <property type="match status" value="2"/>
</dbReference>
<keyword evidence="2" id="KW-0560">Oxidoreductase</keyword>
<comment type="similarity">
    <text evidence="1">Belongs to the short-chain dehydrogenases/reductases (SDR) family.</text>
</comment>
<evidence type="ECO:0000313" key="4">
    <source>
        <dbReference type="Proteomes" id="UP000663874"/>
    </source>
</evidence>
<dbReference type="PRINTS" id="PR00080">
    <property type="entry name" value="SDRFAMILY"/>
</dbReference>
<protein>
    <submittedName>
        <fullName evidence="3">Uncharacterized protein</fullName>
    </submittedName>
</protein>
<sequence length="524" mass="56863">MVSKSTGNWCQLLLNKIVFITGGAGHIAKAIAKTCYAHGACLVLGDLDLEKTNKVKDEILENENDKENRILVVELDVTNETSIQQAVQATLDKWKTIDVLLNTAAIATLGNIEEVTTESWSRVFDVNVRGYALMAKYIAPIFKKQNSGSIVNIASTLGLIAIPNAVPYSATKGAIIQLTRNLALDLGSFNIRVNCISPGSIDSPGRDEFAKMNNMTIEQMNDMCIQGSCLKRIGQAEDIANLIVFMISDLCQFMTGTNLVVDGGNWNDLLANKVVFLTGAAGSVARYIARACYAHGARLVLGDLDLEKTNKVKDEILENENNNEDRILVVELDVTNETSIQQAVQASLDKWKTIDVLLNTAATYVLGNVEQVSDENWSRVFDVNVRGYALMAKYMAPMFKKQNSGSIVNIASTLGLIAIPNAVPYSATKGAIIQLTRNLALDLGSFNIRVNSVSPSGINATTTYEIGESVGMNKNQLDEFIKGKCLQRVCQPEEVANLFVFLASNLCPFMTGANLVLDGGSTIA</sequence>
<dbReference type="EMBL" id="CAJOBE010000338">
    <property type="protein sequence ID" value="CAF3624187.1"/>
    <property type="molecule type" value="Genomic_DNA"/>
</dbReference>
<reference evidence="3" key="1">
    <citation type="submission" date="2021-02" db="EMBL/GenBank/DDBJ databases">
        <authorList>
            <person name="Nowell W R."/>
        </authorList>
    </citation>
    <scope>NUCLEOTIDE SEQUENCE</scope>
</reference>
<dbReference type="PANTHER" id="PTHR24321">
    <property type="entry name" value="DEHYDROGENASES, SHORT CHAIN"/>
    <property type="match status" value="1"/>
</dbReference>
<evidence type="ECO:0000256" key="2">
    <source>
        <dbReference type="ARBA" id="ARBA00023002"/>
    </source>
</evidence>
<dbReference type="CDD" id="cd05233">
    <property type="entry name" value="SDR_c"/>
    <property type="match status" value="2"/>
</dbReference>
<proteinExistence type="inferred from homology"/>
<gene>
    <name evidence="3" type="ORF">FNK824_LOCUS4571</name>
</gene>
<dbReference type="SUPFAM" id="SSF51735">
    <property type="entry name" value="NAD(P)-binding Rossmann-fold domains"/>
    <property type="match status" value="2"/>
</dbReference>
<evidence type="ECO:0000313" key="3">
    <source>
        <dbReference type="EMBL" id="CAF3624187.1"/>
    </source>
</evidence>
<dbReference type="PANTHER" id="PTHR24321:SF8">
    <property type="entry name" value="ESTRADIOL 17-BETA-DEHYDROGENASE 8-RELATED"/>
    <property type="match status" value="1"/>
</dbReference>
<dbReference type="FunFam" id="3.40.50.720:FF:000084">
    <property type="entry name" value="Short-chain dehydrogenase reductase"/>
    <property type="match status" value="2"/>
</dbReference>